<sequence>MDRNWLQLVDVSERLLDQLNRFPKVDGDEREVAFTTIESLLAEREQFITLIQSPAVTEEEKQVGNHLLKLNRDIEQGLARLTNQLKLDIDRMKHKKKINRKYDNPYDVGTNEGAFIDKRST</sequence>
<keyword evidence="4" id="KW-0143">Chaperone</keyword>
<evidence type="ECO:0000256" key="7">
    <source>
        <dbReference type="ARBA" id="ARBA00093797"/>
    </source>
</evidence>
<keyword evidence="9" id="KW-1185">Reference proteome</keyword>
<dbReference type="EMBL" id="JAGKSQ010000001">
    <property type="protein sequence ID" value="MBP3950030.1"/>
    <property type="molecule type" value="Genomic_DNA"/>
</dbReference>
<evidence type="ECO:0000256" key="2">
    <source>
        <dbReference type="ARBA" id="ARBA00022490"/>
    </source>
</evidence>
<evidence type="ECO:0000256" key="6">
    <source>
        <dbReference type="ARBA" id="ARBA00093785"/>
    </source>
</evidence>
<comment type="function">
    <text evidence="5">May act as an export chaperone for the filament capping protein FliD.</text>
</comment>
<proteinExistence type="inferred from homology"/>
<dbReference type="Pfam" id="PF05400">
    <property type="entry name" value="FliT"/>
    <property type="match status" value="1"/>
</dbReference>
<accession>A0A940WPA8</accession>
<keyword evidence="2" id="KW-0963">Cytoplasm</keyword>
<comment type="similarity">
    <text evidence="6">Belongs to the bacillales FliT family.</text>
</comment>
<keyword evidence="3" id="KW-1005">Bacterial flagellum biogenesis</keyword>
<comment type="subcellular location">
    <subcellularLocation>
        <location evidence="1">Cytoplasm</location>
        <location evidence="1">Cytosol</location>
    </subcellularLocation>
</comment>
<evidence type="ECO:0000256" key="1">
    <source>
        <dbReference type="ARBA" id="ARBA00004514"/>
    </source>
</evidence>
<dbReference type="Proteomes" id="UP000678228">
    <property type="component" value="Unassembled WGS sequence"/>
</dbReference>
<name>A0A940WPA8_9BACI</name>
<organism evidence="8 9">
    <name type="scientific">Halalkalibacter suaedae</name>
    <dbReference type="NCBI Taxonomy" id="2822140"/>
    <lineage>
        <taxon>Bacteria</taxon>
        <taxon>Bacillati</taxon>
        <taxon>Bacillota</taxon>
        <taxon>Bacilli</taxon>
        <taxon>Bacillales</taxon>
        <taxon>Bacillaceae</taxon>
        <taxon>Halalkalibacter</taxon>
    </lineage>
</organism>
<reference evidence="8" key="1">
    <citation type="submission" date="2021-03" db="EMBL/GenBank/DDBJ databases">
        <title>Bacillus suaedae sp. nov., isolated from Suaeda aralocaspica.</title>
        <authorList>
            <person name="Lei R.F.R."/>
        </authorList>
    </citation>
    <scope>NUCLEOTIDE SEQUENCE</scope>
    <source>
        <strain evidence="8">YZJH907-2</strain>
    </source>
</reference>
<protein>
    <recommendedName>
        <fullName evidence="7">Flagellar protein FliT</fullName>
    </recommendedName>
</protein>
<evidence type="ECO:0000256" key="5">
    <source>
        <dbReference type="ARBA" id="ARBA00093765"/>
    </source>
</evidence>
<dbReference type="AlphaFoldDB" id="A0A940WPA8"/>
<gene>
    <name evidence="8" type="ORF">J7W16_02720</name>
</gene>
<dbReference type="InterPro" id="IPR008622">
    <property type="entry name" value="FliT"/>
</dbReference>
<evidence type="ECO:0000256" key="4">
    <source>
        <dbReference type="ARBA" id="ARBA00023186"/>
    </source>
</evidence>
<evidence type="ECO:0000313" key="9">
    <source>
        <dbReference type="Proteomes" id="UP000678228"/>
    </source>
</evidence>
<evidence type="ECO:0000256" key="3">
    <source>
        <dbReference type="ARBA" id="ARBA00022795"/>
    </source>
</evidence>
<evidence type="ECO:0000313" key="8">
    <source>
        <dbReference type="EMBL" id="MBP3950030.1"/>
    </source>
</evidence>
<dbReference type="RefSeq" id="WP_210595631.1">
    <property type="nucleotide sequence ID" value="NZ_JAGKSQ010000001.1"/>
</dbReference>
<comment type="caution">
    <text evidence="8">The sequence shown here is derived from an EMBL/GenBank/DDBJ whole genome shotgun (WGS) entry which is preliminary data.</text>
</comment>